<keyword evidence="2" id="KW-1185">Reference proteome</keyword>
<dbReference type="KEGG" id="arev:RVR_900"/>
<name>A0A7U3WGZ0_9ACTN</name>
<dbReference type="PANTHER" id="PTHR43460:SF1">
    <property type="entry name" value="METHYLTRANSFERASE TYPE 11 DOMAIN-CONTAINING PROTEIN"/>
    <property type="match status" value="1"/>
</dbReference>
<protein>
    <recommendedName>
        <fullName evidence="3">SAM-dependent methyltransferase</fullName>
    </recommendedName>
</protein>
<gene>
    <name evidence="1" type="ORF">RVR_900</name>
</gene>
<dbReference type="InterPro" id="IPR052939">
    <property type="entry name" value="23S_rRNA_MeTrnsfrase_RlmA"/>
</dbReference>
<evidence type="ECO:0000313" key="2">
    <source>
        <dbReference type="Proteomes" id="UP000595703"/>
    </source>
</evidence>
<reference evidence="1 2" key="3">
    <citation type="journal article" date="2011" name="Nat. Chem. Biol.">
        <title>Reveromycin A biosynthesis uses RevG and RevJ for stereospecific spiroacetal formation.</title>
        <authorList>
            <person name="Takahashi S."/>
            <person name="Toyoda A."/>
            <person name="Sekiyama Y."/>
            <person name="Takagi H."/>
            <person name="Nogawa T."/>
            <person name="Uramoto M."/>
            <person name="Suzuki R."/>
            <person name="Koshino H."/>
            <person name="Kumano T."/>
            <person name="Panthee S."/>
            <person name="Dairi T."/>
            <person name="Ishikawa J."/>
            <person name="Ikeda H."/>
            <person name="Sakaki Y."/>
            <person name="Osada H."/>
        </authorList>
    </citation>
    <scope>NUCLEOTIDE SEQUENCE [LARGE SCALE GENOMIC DNA]</scope>
    <source>
        <strain evidence="1 2">SN-593</strain>
    </source>
</reference>
<reference evidence="1 2" key="4">
    <citation type="journal article" date="2020" name="Sci. Rep.">
        <title>beta-carboline chemical signals induce reveromycin production through a LuxR family regulator in Streptomyces sp. SN-593.</title>
        <authorList>
            <person name="Panthee S."/>
            <person name="Kito N."/>
            <person name="Hayashi T."/>
            <person name="Shimizu T."/>
            <person name="Ishikawa J."/>
            <person name="Hamamoto H."/>
            <person name="Osada H."/>
            <person name="Takahashi S."/>
        </authorList>
    </citation>
    <scope>NUCLEOTIDE SEQUENCE [LARGE SCALE GENOMIC DNA]</scope>
    <source>
        <strain evidence="1 2">SN-593</strain>
    </source>
</reference>
<proteinExistence type="predicted"/>
<dbReference type="AlphaFoldDB" id="A0A7U3WGZ0"/>
<organism evidence="1 2">
    <name type="scientific">Actinacidiphila reveromycinica</name>
    <dbReference type="NCBI Taxonomy" id="659352"/>
    <lineage>
        <taxon>Bacteria</taxon>
        <taxon>Bacillati</taxon>
        <taxon>Actinomycetota</taxon>
        <taxon>Actinomycetes</taxon>
        <taxon>Kitasatosporales</taxon>
        <taxon>Streptomycetaceae</taxon>
        <taxon>Actinacidiphila</taxon>
    </lineage>
</organism>
<dbReference type="PANTHER" id="PTHR43460">
    <property type="entry name" value="METHYLTRANSFERASE"/>
    <property type="match status" value="1"/>
</dbReference>
<reference evidence="1 2" key="2">
    <citation type="journal article" date="2011" name="J. Antibiot.">
        <title>Furaquinocins I and J: novel polyketide isoprenoid hybrid compounds from Streptomyces reveromyceticus SN-593.</title>
        <authorList>
            <person name="Panthee S."/>
            <person name="Takahashi S."/>
            <person name="Takagi H."/>
            <person name="Nogawa T."/>
            <person name="Oowada E."/>
            <person name="Uramoto M."/>
            <person name="Osada H."/>
        </authorList>
    </citation>
    <scope>NUCLEOTIDE SEQUENCE [LARGE SCALE GENOMIC DNA]</scope>
    <source>
        <strain evidence="1 2">SN-593</strain>
    </source>
</reference>
<evidence type="ECO:0000313" key="1">
    <source>
        <dbReference type="EMBL" id="BBA95865.1"/>
    </source>
</evidence>
<reference evidence="1 2" key="1">
    <citation type="journal article" date="2010" name="J. Bacteriol.">
        <title>Biochemical characterization of a novel indole prenyltransferase from Streptomyces sp. SN-593.</title>
        <authorList>
            <person name="Takahashi S."/>
            <person name="Takagi H."/>
            <person name="Toyoda A."/>
            <person name="Uramoto M."/>
            <person name="Nogawa T."/>
            <person name="Ueki M."/>
            <person name="Sakaki Y."/>
            <person name="Osada H."/>
        </authorList>
    </citation>
    <scope>NUCLEOTIDE SEQUENCE [LARGE SCALE GENOMIC DNA]</scope>
    <source>
        <strain evidence="1 2">SN-593</strain>
    </source>
</reference>
<accession>A0A7U3WGZ0</accession>
<dbReference type="EMBL" id="AP018365">
    <property type="protein sequence ID" value="BBA95865.1"/>
    <property type="molecule type" value="Genomic_DNA"/>
</dbReference>
<sequence>MDRTFDELLAEADAVRVDGWDFSWLDGRASEQRPSWGYQRLMSERLGRV</sequence>
<evidence type="ECO:0008006" key="3">
    <source>
        <dbReference type="Google" id="ProtNLM"/>
    </source>
</evidence>
<dbReference type="Proteomes" id="UP000595703">
    <property type="component" value="Chromosome"/>
</dbReference>